<proteinExistence type="predicted"/>
<keyword evidence="3" id="KW-1185">Reference proteome</keyword>
<keyword evidence="1" id="KW-0472">Membrane</keyword>
<evidence type="ECO:0000313" key="3">
    <source>
        <dbReference type="Proteomes" id="UP001516400"/>
    </source>
</evidence>
<dbReference type="EMBL" id="JABFTP020000185">
    <property type="protein sequence ID" value="KAL3286001.1"/>
    <property type="molecule type" value="Genomic_DNA"/>
</dbReference>
<gene>
    <name evidence="2" type="ORF">HHI36_000515</name>
</gene>
<keyword evidence="1" id="KW-1133">Transmembrane helix</keyword>
<feature type="transmembrane region" description="Helical" evidence="1">
    <location>
        <begin position="16"/>
        <end position="38"/>
    </location>
</feature>
<evidence type="ECO:0000256" key="1">
    <source>
        <dbReference type="SAM" id="Phobius"/>
    </source>
</evidence>
<evidence type="ECO:0000313" key="2">
    <source>
        <dbReference type="EMBL" id="KAL3286001.1"/>
    </source>
</evidence>
<dbReference type="Proteomes" id="UP001516400">
    <property type="component" value="Unassembled WGS sequence"/>
</dbReference>
<sequence length="103" mass="11956">MRILAGVPQTQACRPLFRYLNILTVLSIYIMDLAIYIYNNQHLYIKNSDVHQFNLRKRGEFNIPFSKLKQIQSPVLMGLRIYNSLPSSVTGYSTEKSFKKKLG</sequence>
<comment type="caution">
    <text evidence="2">The sequence shown here is derived from an EMBL/GenBank/DDBJ whole genome shotgun (WGS) entry which is preliminary data.</text>
</comment>
<keyword evidence="1" id="KW-0812">Transmembrane</keyword>
<organism evidence="2 3">
    <name type="scientific">Cryptolaemus montrouzieri</name>
    <dbReference type="NCBI Taxonomy" id="559131"/>
    <lineage>
        <taxon>Eukaryota</taxon>
        <taxon>Metazoa</taxon>
        <taxon>Ecdysozoa</taxon>
        <taxon>Arthropoda</taxon>
        <taxon>Hexapoda</taxon>
        <taxon>Insecta</taxon>
        <taxon>Pterygota</taxon>
        <taxon>Neoptera</taxon>
        <taxon>Endopterygota</taxon>
        <taxon>Coleoptera</taxon>
        <taxon>Polyphaga</taxon>
        <taxon>Cucujiformia</taxon>
        <taxon>Coccinelloidea</taxon>
        <taxon>Coccinellidae</taxon>
        <taxon>Scymninae</taxon>
        <taxon>Scymnini</taxon>
        <taxon>Cryptolaemus</taxon>
    </lineage>
</organism>
<protein>
    <submittedName>
        <fullName evidence="2">Uncharacterized protein</fullName>
    </submittedName>
</protein>
<name>A0ABD2P5K0_9CUCU</name>
<dbReference type="AlphaFoldDB" id="A0ABD2P5K0"/>
<reference evidence="2 3" key="1">
    <citation type="journal article" date="2021" name="BMC Biol.">
        <title>Horizontally acquired antibacterial genes associated with adaptive radiation of ladybird beetles.</title>
        <authorList>
            <person name="Li H.S."/>
            <person name="Tang X.F."/>
            <person name="Huang Y.H."/>
            <person name="Xu Z.Y."/>
            <person name="Chen M.L."/>
            <person name="Du X.Y."/>
            <person name="Qiu B.Y."/>
            <person name="Chen P.T."/>
            <person name="Zhang W."/>
            <person name="Slipinski A."/>
            <person name="Escalona H.E."/>
            <person name="Waterhouse R.M."/>
            <person name="Zwick A."/>
            <person name="Pang H."/>
        </authorList>
    </citation>
    <scope>NUCLEOTIDE SEQUENCE [LARGE SCALE GENOMIC DNA]</scope>
    <source>
        <strain evidence="2">SYSU2018</strain>
    </source>
</reference>
<accession>A0ABD2P5K0</accession>